<sequence>MRASYSSIRTPAQLGLLLQGYRKELELSQTTAASKVGLSQKTVSALENHTDRCSLNSLFKLLSALDLELVLQPRSAGKPSDHEW</sequence>
<name>A0A5C4RSE9_PROVB</name>
<dbReference type="GO" id="GO:0003677">
    <property type="term" value="F:DNA binding"/>
    <property type="evidence" value="ECO:0007669"/>
    <property type="project" value="InterPro"/>
</dbReference>
<dbReference type="CDD" id="cd00093">
    <property type="entry name" value="HTH_XRE"/>
    <property type="match status" value="1"/>
</dbReference>
<proteinExistence type="predicted"/>
<dbReference type="SMART" id="SM00530">
    <property type="entry name" value="HTH_XRE"/>
    <property type="match status" value="1"/>
</dbReference>
<dbReference type="InterPro" id="IPR010982">
    <property type="entry name" value="Lambda_DNA-bd_dom_sf"/>
</dbReference>
<evidence type="ECO:0000313" key="2">
    <source>
        <dbReference type="EMBL" id="TNJ34116.1"/>
    </source>
</evidence>
<dbReference type="EMBL" id="VDCI01000012">
    <property type="protein sequence ID" value="TNJ34116.1"/>
    <property type="molecule type" value="Genomic_DNA"/>
</dbReference>
<evidence type="ECO:0000259" key="1">
    <source>
        <dbReference type="PROSITE" id="PS50943"/>
    </source>
</evidence>
<evidence type="ECO:0000313" key="3">
    <source>
        <dbReference type="Proteomes" id="UP000309544"/>
    </source>
</evidence>
<keyword evidence="3" id="KW-1185">Reference proteome</keyword>
<comment type="caution">
    <text evidence="2">The sequence shown here is derived from an EMBL/GenBank/DDBJ whole genome shotgun (WGS) entry which is preliminary data.</text>
</comment>
<dbReference type="Gene3D" id="1.10.260.40">
    <property type="entry name" value="lambda repressor-like DNA-binding domains"/>
    <property type="match status" value="1"/>
</dbReference>
<dbReference type="RefSeq" id="WP_139626962.1">
    <property type="nucleotide sequence ID" value="NZ_VDCI01000012.1"/>
</dbReference>
<dbReference type="Proteomes" id="UP000309544">
    <property type="component" value="Unassembled WGS sequence"/>
</dbReference>
<dbReference type="InterPro" id="IPR001387">
    <property type="entry name" value="Cro/C1-type_HTH"/>
</dbReference>
<dbReference type="PROSITE" id="PS50943">
    <property type="entry name" value="HTH_CROC1"/>
    <property type="match status" value="1"/>
</dbReference>
<organism evidence="2 3">
    <name type="scientific">Prosthecochloris vibrioformis</name>
    <name type="common">Chlorobium vibrioforme</name>
    <dbReference type="NCBI Taxonomy" id="1098"/>
    <lineage>
        <taxon>Bacteria</taxon>
        <taxon>Pseudomonadati</taxon>
        <taxon>Chlorobiota</taxon>
        <taxon>Chlorobiia</taxon>
        <taxon>Chlorobiales</taxon>
        <taxon>Chlorobiaceae</taxon>
        <taxon>Prosthecochloris</taxon>
    </lineage>
</organism>
<feature type="domain" description="HTH cro/C1-type" evidence="1">
    <location>
        <begin position="18"/>
        <end position="72"/>
    </location>
</feature>
<dbReference type="SUPFAM" id="SSF47413">
    <property type="entry name" value="lambda repressor-like DNA-binding domains"/>
    <property type="match status" value="1"/>
</dbReference>
<reference evidence="2 3" key="1">
    <citation type="submission" date="2019-05" db="EMBL/GenBank/DDBJ databases">
        <title>Draft Whole-Genome sequence of the green sulfur bacterium Prosthecochloris vibrioformis DSM 260.</title>
        <authorList>
            <person name="Meyer T.E."/>
            <person name="Kyndt J.A."/>
        </authorList>
    </citation>
    <scope>NUCLEOTIDE SEQUENCE [LARGE SCALE GENOMIC DNA]</scope>
    <source>
        <strain evidence="2 3">DSM 260</strain>
    </source>
</reference>
<dbReference type="Pfam" id="PF01381">
    <property type="entry name" value="HTH_3"/>
    <property type="match status" value="1"/>
</dbReference>
<protein>
    <submittedName>
        <fullName evidence="2">Helix-turn-helix domain-containing protein</fullName>
    </submittedName>
</protein>
<accession>A0A5C4RSE9</accession>
<gene>
    <name evidence="2" type="ORF">FGF68_10245</name>
</gene>
<dbReference type="AlphaFoldDB" id="A0A5C4RSE9"/>